<accession>A0A2Z7A5K1</accession>
<evidence type="ECO:0000256" key="1">
    <source>
        <dbReference type="SAM" id="MobiDB-lite"/>
    </source>
</evidence>
<sequence>MDTQGVKLVNVRLCKYNNNREPDFNRYTRFGSVTEAQTIYQHQLHTEPGPDTRTEGVTLWTHSPATTRDGGYSQREPAAPRTQPSNHPKRRLHTEVTSSPQITTRGTTAHRDRLQVTGTHPSQKALYLLRPDSSQN</sequence>
<evidence type="ECO:0000313" key="2">
    <source>
        <dbReference type="EMBL" id="KZV14082.1"/>
    </source>
</evidence>
<keyword evidence="3" id="KW-1185">Reference proteome</keyword>
<protein>
    <submittedName>
        <fullName evidence="2">Basic 7S globulin-like</fullName>
    </submittedName>
</protein>
<dbReference type="Proteomes" id="UP000250235">
    <property type="component" value="Unassembled WGS sequence"/>
</dbReference>
<gene>
    <name evidence="2" type="ORF">F511_44463</name>
</gene>
<feature type="compositionally biased region" description="Polar residues" evidence="1">
    <location>
        <begin position="95"/>
        <end position="107"/>
    </location>
</feature>
<dbReference type="EMBL" id="KV022075">
    <property type="protein sequence ID" value="KZV14082.1"/>
    <property type="molecule type" value="Genomic_DNA"/>
</dbReference>
<proteinExistence type="predicted"/>
<name>A0A2Z7A5K1_9LAMI</name>
<feature type="region of interest" description="Disordered" evidence="1">
    <location>
        <begin position="62"/>
        <end position="121"/>
    </location>
</feature>
<dbReference type="AlphaFoldDB" id="A0A2Z7A5K1"/>
<reference evidence="2 3" key="1">
    <citation type="journal article" date="2015" name="Proc. Natl. Acad. Sci. U.S.A.">
        <title>The resurrection genome of Boea hygrometrica: A blueprint for survival of dehydration.</title>
        <authorList>
            <person name="Xiao L."/>
            <person name="Yang G."/>
            <person name="Zhang L."/>
            <person name="Yang X."/>
            <person name="Zhao S."/>
            <person name="Ji Z."/>
            <person name="Zhou Q."/>
            <person name="Hu M."/>
            <person name="Wang Y."/>
            <person name="Chen M."/>
            <person name="Xu Y."/>
            <person name="Jin H."/>
            <person name="Xiao X."/>
            <person name="Hu G."/>
            <person name="Bao F."/>
            <person name="Hu Y."/>
            <person name="Wan P."/>
            <person name="Li L."/>
            <person name="Deng X."/>
            <person name="Kuang T."/>
            <person name="Xiang C."/>
            <person name="Zhu J.K."/>
            <person name="Oliver M.J."/>
            <person name="He Y."/>
        </authorList>
    </citation>
    <scope>NUCLEOTIDE SEQUENCE [LARGE SCALE GENOMIC DNA]</scope>
    <source>
        <strain evidence="3">cv. XS01</strain>
    </source>
</reference>
<organism evidence="2 3">
    <name type="scientific">Dorcoceras hygrometricum</name>
    <dbReference type="NCBI Taxonomy" id="472368"/>
    <lineage>
        <taxon>Eukaryota</taxon>
        <taxon>Viridiplantae</taxon>
        <taxon>Streptophyta</taxon>
        <taxon>Embryophyta</taxon>
        <taxon>Tracheophyta</taxon>
        <taxon>Spermatophyta</taxon>
        <taxon>Magnoliopsida</taxon>
        <taxon>eudicotyledons</taxon>
        <taxon>Gunneridae</taxon>
        <taxon>Pentapetalae</taxon>
        <taxon>asterids</taxon>
        <taxon>lamiids</taxon>
        <taxon>Lamiales</taxon>
        <taxon>Gesneriaceae</taxon>
        <taxon>Didymocarpoideae</taxon>
        <taxon>Trichosporeae</taxon>
        <taxon>Loxocarpinae</taxon>
        <taxon>Dorcoceras</taxon>
    </lineage>
</organism>
<evidence type="ECO:0000313" key="3">
    <source>
        <dbReference type="Proteomes" id="UP000250235"/>
    </source>
</evidence>